<feature type="region of interest" description="Disordered" evidence="6">
    <location>
        <begin position="156"/>
        <end position="180"/>
    </location>
</feature>
<evidence type="ECO:0000256" key="2">
    <source>
        <dbReference type="ARBA" id="ARBA00022670"/>
    </source>
</evidence>
<comment type="similarity">
    <text evidence="1">Belongs to the peptidase C40 family.</text>
</comment>
<evidence type="ECO:0000256" key="5">
    <source>
        <dbReference type="SAM" id="Coils"/>
    </source>
</evidence>
<keyword evidence="3" id="KW-0378">Hydrolase</keyword>
<dbReference type="PANTHER" id="PTHR47359:SF3">
    <property type="entry name" value="NLP_P60 DOMAIN-CONTAINING PROTEIN-RELATED"/>
    <property type="match status" value="1"/>
</dbReference>
<protein>
    <submittedName>
        <fullName evidence="8">NlpC/P60 family protein</fullName>
    </submittedName>
</protein>
<evidence type="ECO:0000256" key="6">
    <source>
        <dbReference type="SAM" id="MobiDB-lite"/>
    </source>
</evidence>
<keyword evidence="4" id="KW-0788">Thiol protease</keyword>
<gene>
    <name evidence="8" type="ORF">QYF68_00100</name>
</gene>
<evidence type="ECO:0000256" key="1">
    <source>
        <dbReference type="ARBA" id="ARBA00007074"/>
    </source>
</evidence>
<name>A0ABT8H6R4_MYCAO</name>
<sequence>MARPVAVALAITVTTVVCGVGPAASVRAEPEAPDAGTLASLIVRIAEADQSLHDLDAQIQTLREEVNKTIADLATAHEHAARADLDAEATAVSLHDAVRAVDTALERFDRFAVATYVHGPGISLVAPDGPEDLLGNVAYANALHISAANAAEDLQRARTEQTNRNSAARQARQRADASLNSAQRRQLDAVAALRTAQDRLAAKRTEFAALVDQRDHAVAALNSTSLTVTRRDELILQPSITRLPRDLGAVIDSLVAIARDSTSATAEMGRAFLAQAGVGPDDVSISASAPTGELPRSVRWQASEYVVARALSQRGVPYSWGGGAATGPSRGIDTGADVVGFDCSGLILYAFAGVGIALPHYTGHQYQAGRQVPVTQMRRGDVIFFGPGGSEHVALYLGNGVMLEAPRPGQFVQVSPVRTSGMTPYAVRFIEY</sequence>
<evidence type="ECO:0000313" key="8">
    <source>
        <dbReference type="EMBL" id="MDN4516230.1"/>
    </source>
</evidence>
<keyword evidence="9" id="KW-1185">Reference proteome</keyword>
<evidence type="ECO:0000259" key="7">
    <source>
        <dbReference type="PROSITE" id="PS51935"/>
    </source>
</evidence>
<keyword evidence="5" id="KW-0175">Coiled coil</keyword>
<dbReference type="Pfam" id="PF00877">
    <property type="entry name" value="NLPC_P60"/>
    <property type="match status" value="1"/>
</dbReference>
<evidence type="ECO:0000256" key="4">
    <source>
        <dbReference type="ARBA" id="ARBA00022807"/>
    </source>
</evidence>
<comment type="caution">
    <text evidence="8">The sequence shown here is derived from an EMBL/GenBank/DDBJ whole genome shotgun (WGS) entry which is preliminary data.</text>
</comment>
<dbReference type="PROSITE" id="PS51935">
    <property type="entry name" value="NLPC_P60"/>
    <property type="match status" value="1"/>
</dbReference>
<dbReference type="InterPro" id="IPR038765">
    <property type="entry name" value="Papain-like_cys_pep_sf"/>
</dbReference>
<dbReference type="Gene3D" id="3.90.1720.10">
    <property type="entry name" value="endopeptidase domain like (from Nostoc punctiforme)"/>
    <property type="match status" value="1"/>
</dbReference>
<proteinExistence type="inferred from homology"/>
<accession>A0ABT8H6R4</accession>
<feature type="domain" description="NlpC/P60" evidence="7">
    <location>
        <begin position="300"/>
        <end position="432"/>
    </location>
</feature>
<dbReference type="SUPFAM" id="SSF54001">
    <property type="entry name" value="Cysteine proteinases"/>
    <property type="match status" value="1"/>
</dbReference>
<dbReference type="EMBL" id="JAUHTC010000001">
    <property type="protein sequence ID" value="MDN4516230.1"/>
    <property type="molecule type" value="Genomic_DNA"/>
</dbReference>
<feature type="coiled-coil region" evidence="5">
    <location>
        <begin position="45"/>
        <end position="72"/>
    </location>
</feature>
<keyword evidence="2" id="KW-0645">Protease</keyword>
<dbReference type="RefSeq" id="WP_208676243.1">
    <property type="nucleotide sequence ID" value="NZ_CP070380.1"/>
</dbReference>
<evidence type="ECO:0000313" key="9">
    <source>
        <dbReference type="Proteomes" id="UP001172687"/>
    </source>
</evidence>
<dbReference type="PANTHER" id="PTHR47359">
    <property type="entry name" value="PEPTIDOGLYCAN DL-ENDOPEPTIDASE CWLO"/>
    <property type="match status" value="1"/>
</dbReference>
<dbReference type="Proteomes" id="UP001172687">
    <property type="component" value="Unassembled WGS sequence"/>
</dbReference>
<evidence type="ECO:0000256" key="3">
    <source>
        <dbReference type="ARBA" id="ARBA00022801"/>
    </source>
</evidence>
<dbReference type="InterPro" id="IPR000064">
    <property type="entry name" value="NLP_P60_dom"/>
</dbReference>
<reference evidence="8" key="1">
    <citation type="submission" date="2023-07" db="EMBL/GenBank/DDBJ databases">
        <title>Degradation of tert-butanol by M. austroafricanum TBA100.</title>
        <authorList>
            <person name="Helbich S."/>
            <person name="Vainshtein Y."/>
        </authorList>
    </citation>
    <scope>NUCLEOTIDE SEQUENCE</scope>
    <source>
        <strain evidence="8">TBA100</strain>
    </source>
</reference>
<dbReference type="InterPro" id="IPR051794">
    <property type="entry name" value="PG_Endopeptidase_C40"/>
</dbReference>
<organism evidence="8 9">
    <name type="scientific">Mycolicibacterium austroafricanum</name>
    <name type="common">Mycobacterium austroafricanum</name>
    <dbReference type="NCBI Taxonomy" id="39687"/>
    <lineage>
        <taxon>Bacteria</taxon>
        <taxon>Bacillati</taxon>
        <taxon>Actinomycetota</taxon>
        <taxon>Actinomycetes</taxon>
        <taxon>Mycobacteriales</taxon>
        <taxon>Mycobacteriaceae</taxon>
        <taxon>Mycolicibacterium</taxon>
    </lineage>
</organism>